<dbReference type="PROSITE" id="PS50071">
    <property type="entry name" value="HOMEOBOX_2"/>
    <property type="match status" value="1"/>
</dbReference>
<dbReference type="GO" id="GO:0000981">
    <property type="term" value="F:DNA-binding transcription factor activity, RNA polymerase II-specific"/>
    <property type="evidence" value="ECO:0007669"/>
    <property type="project" value="InterPro"/>
</dbReference>
<keyword evidence="3 5" id="KW-0371">Homeobox</keyword>
<dbReference type="PANTHER" id="PTHR46123:SF5">
    <property type="entry name" value="DOUBLE HOMEOBOX PROTEIN B"/>
    <property type="match status" value="1"/>
</dbReference>
<organism evidence="9 10">
    <name type="scientific">Galemys pyrenaicus</name>
    <name type="common">Iberian desman</name>
    <name type="synonym">Pyrenean desman</name>
    <dbReference type="NCBI Taxonomy" id="202257"/>
    <lineage>
        <taxon>Eukaryota</taxon>
        <taxon>Metazoa</taxon>
        <taxon>Chordata</taxon>
        <taxon>Craniata</taxon>
        <taxon>Vertebrata</taxon>
        <taxon>Euteleostomi</taxon>
        <taxon>Mammalia</taxon>
        <taxon>Eutheria</taxon>
        <taxon>Laurasiatheria</taxon>
        <taxon>Eulipotyphla</taxon>
        <taxon>Talpidae</taxon>
        <taxon>Galemys</taxon>
    </lineage>
</organism>
<evidence type="ECO:0000256" key="6">
    <source>
        <dbReference type="RuleBase" id="RU000682"/>
    </source>
</evidence>
<dbReference type="InterPro" id="IPR017970">
    <property type="entry name" value="Homeobox_CS"/>
</dbReference>
<evidence type="ECO:0000256" key="4">
    <source>
        <dbReference type="ARBA" id="ARBA00023242"/>
    </source>
</evidence>
<reference evidence="9" key="1">
    <citation type="journal article" date="2021" name="Evol. Appl.">
        <title>The genome of the Pyrenean desman and the effects of bottlenecks and inbreeding on the genomic landscape of an endangered species.</title>
        <authorList>
            <person name="Escoda L."/>
            <person name="Castresana J."/>
        </authorList>
    </citation>
    <scope>NUCLEOTIDE SEQUENCE</scope>
    <source>
        <strain evidence="9">IBE-C5619</strain>
    </source>
</reference>
<evidence type="ECO:0000256" key="7">
    <source>
        <dbReference type="SAM" id="MobiDB-lite"/>
    </source>
</evidence>
<evidence type="ECO:0000256" key="2">
    <source>
        <dbReference type="ARBA" id="ARBA00023125"/>
    </source>
</evidence>
<dbReference type="InterPro" id="IPR051306">
    <property type="entry name" value="Homeobox_regulator"/>
</dbReference>
<dbReference type="SMART" id="SM00389">
    <property type="entry name" value="HOX"/>
    <property type="match status" value="2"/>
</dbReference>
<evidence type="ECO:0000313" key="10">
    <source>
        <dbReference type="Proteomes" id="UP000700334"/>
    </source>
</evidence>
<dbReference type="OrthoDB" id="6159439at2759"/>
<comment type="subcellular location">
    <subcellularLocation>
        <location evidence="1 5 6">Nucleus</location>
    </subcellularLocation>
</comment>
<keyword evidence="2 5" id="KW-0238">DNA-binding</keyword>
<evidence type="ECO:0000256" key="3">
    <source>
        <dbReference type="ARBA" id="ARBA00023155"/>
    </source>
</evidence>
<name>A0A8J6DNX6_GALPY</name>
<dbReference type="PROSITE" id="PS00027">
    <property type="entry name" value="HOMEOBOX_1"/>
    <property type="match status" value="1"/>
</dbReference>
<dbReference type="PANTHER" id="PTHR46123">
    <property type="entry name" value="MIX-TYPE HOMEOBOX GENE 1-RELATED"/>
    <property type="match status" value="1"/>
</dbReference>
<feature type="region of interest" description="Disordered" evidence="7">
    <location>
        <begin position="249"/>
        <end position="298"/>
    </location>
</feature>
<gene>
    <name evidence="9" type="ORF">J0S82_004383</name>
</gene>
<keyword evidence="10" id="KW-1185">Reference proteome</keyword>
<feature type="DNA-binding region" description="Homeobox" evidence="5">
    <location>
        <begin position="6"/>
        <end position="65"/>
    </location>
</feature>
<comment type="caution">
    <text evidence="9">The sequence shown here is derived from an EMBL/GenBank/DDBJ whole genome shotgun (WGS) entry which is preliminary data.</text>
</comment>
<feature type="compositionally biased region" description="Basic and acidic residues" evidence="7">
    <location>
        <begin position="265"/>
        <end position="275"/>
    </location>
</feature>
<evidence type="ECO:0000256" key="5">
    <source>
        <dbReference type="PROSITE-ProRule" id="PRU00108"/>
    </source>
</evidence>
<proteinExistence type="predicted"/>
<dbReference type="SUPFAM" id="SSF46689">
    <property type="entry name" value="Homeodomain-like"/>
    <property type="match status" value="2"/>
</dbReference>
<evidence type="ECO:0000259" key="8">
    <source>
        <dbReference type="PROSITE" id="PS50071"/>
    </source>
</evidence>
<dbReference type="GO" id="GO:0000977">
    <property type="term" value="F:RNA polymerase II transcription regulatory region sequence-specific DNA binding"/>
    <property type="evidence" value="ECO:0007669"/>
    <property type="project" value="TreeGrafter"/>
</dbReference>
<evidence type="ECO:0000256" key="1">
    <source>
        <dbReference type="ARBA" id="ARBA00004123"/>
    </source>
</evidence>
<evidence type="ECO:0000313" key="9">
    <source>
        <dbReference type="EMBL" id="KAG8514670.1"/>
    </source>
</evidence>
<protein>
    <submittedName>
        <fullName evidence="9">Double homeobox protein 4-like protein 4</fullName>
    </submittedName>
</protein>
<dbReference type="GO" id="GO:0005634">
    <property type="term" value="C:nucleus"/>
    <property type="evidence" value="ECO:0007669"/>
    <property type="project" value="UniProtKB-SubCell"/>
</dbReference>
<feature type="domain" description="Homeobox" evidence="8">
    <location>
        <begin position="4"/>
        <end position="64"/>
    </location>
</feature>
<sequence length="327" mass="37652">MLQKEAWQGRIVYNQSQKDILQKWFEHNPYPDKASRQQMAKEIGIPESKIQIWFKNHRTKQRQLESECYLGKDQIQVQEEPQTWTQEYLPKEIKQDQTFFTRSQSNILIKAFERNQFTGIATRKKGAKQTGIPEPRIQNRRSLYPGQSRSEPLTSLVDDPSGRPDLIVQQHEFDLSTFTGRSHHFPSSKSFSQKQTFLPAHSPSHVSFVPCVVQGPSVRMVQPIQAAKGGDNFPTLTLRSYVPMPPALGRDLADTETTFPVPPNQEKRQNHKEQTGTRVAQGKDCSQPHPEHKKHQSQDLDISYIMQWWDEGCQALIAEWDPGEGTH</sequence>
<keyword evidence="4 5" id="KW-0539">Nucleus</keyword>
<dbReference type="AlphaFoldDB" id="A0A8J6DNX6"/>
<dbReference type="Gene3D" id="1.10.10.60">
    <property type="entry name" value="Homeodomain-like"/>
    <property type="match status" value="2"/>
</dbReference>
<dbReference type="InterPro" id="IPR009057">
    <property type="entry name" value="Homeodomain-like_sf"/>
</dbReference>
<dbReference type="EMBL" id="JAGFMF010011730">
    <property type="protein sequence ID" value="KAG8514670.1"/>
    <property type="molecule type" value="Genomic_DNA"/>
</dbReference>
<accession>A0A8J6DNX6</accession>
<feature type="region of interest" description="Disordered" evidence="7">
    <location>
        <begin position="122"/>
        <end position="160"/>
    </location>
</feature>
<dbReference type="InterPro" id="IPR001356">
    <property type="entry name" value="HD"/>
</dbReference>
<dbReference type="Pfam" id="PF00046">
    <property type="entry name" value="Homeodomain"/>
    <property type="match status" value="1"/>
</dbReference>
<dbReference type="Proteomes" id="UP000700334">
    <property type="component" value="Unassembled WGS sequence"/>
</dbReference>
<dbReference type="CDD" id="cd00086">
    <property type="entry name" value="homeodomain"/>
    <property type="match status" value="2"/>
</dbReference>